<organism evidence="1 2">
    <name type="scientific">Fusarium decemcellulare</name>
    <dbReference type="NCBI Taxonomy" id="57161"/>
    <lineage>
        <taxon>Eukaryota</taxon>
        <taxon>Fungi</taxon>
        <taxon>Dikarya</taxon>
        <taxon>Ascomycota</taxon>
        <taxon>Pezizomycotina</taxon>
        <taxon>Sordariomycetes</taxon>
        <taxon>Hypocreomycetidae</taxon>
        <taxon>Hypocreales</taxon>
        <taxon>Nectriaceae</taxon>
        <taxon>Fusarium</taxon>
        <taxon>Fusarium decemcellulare species complex</taxon>
    </lineage>
</organism>
<evidence type="ECO:0000313" key="2">
    <source>
        <dbReference type="Proteomes" id="UP001148629"/>
    </source>
</evidence>
<proteinExistence type="predicted"/>
<protein>
    <submittedName>
        <fullName evidence="1">Uncharacterized protein</fullName>
    </submittedName>
</protein>
<evidence type="ECO:0000313" key="1">
    <source>
        <dbReference type="EMBL" id="KAJ3518833.1"/>
    </source>
</evidence>
<accession>A0ACC1RHR9</accession>
<name>A0ACC1RHR9_9HYPO</name>
<sequence length="148" mass="16153">MFGTQSENGISKNKQVAILRRWLGVRHEIVPPRSRRLINRQRLNWDPKAQGPETPGAAGHQSDDAKTWETRKRRQAVLAGCCCSTSKHHETAAQSMSGISSQGCSLLLPNSGHQHGNSTLGLTDEADASGVISSPRSWAGRWSHVSSF</sequence>
<comment type="caution">
    <text evidence="1">The sequence shown here is derived from an EMBL/GenBank/DDBJ whole genome shotgun (WGS) entry which is preliminary data.</text>
</comment>
<dbReference type="Proteomes" id="UP001148629">
    <property type="component" value="Unassembled WGS sequence"/>
</dbReference>
<reference evidence="1" key="1">
    <citation type="submission" date="2022-08" db="EMBL/GenBank/DDBJ databases">
        <title>Genome Sequence of Fusarium decemcellulare.</title>
        <authorList>
            <person name="Buettner E."/>
        </authorList>
    </citation>
    <scope>NUCLEOTIDE SEQUENCE</scope>
    <source>
        <strain evidence="1">Babe19</strain>
    </source>
</reference>
<keyword evidence="2" id="KW-1185">Reference proteome</keyword>
<dbReference type="EMBL" id="JANRMS010003317">
    <property type="protein sequence ID" value="KAJ3518833.1"/>
    <property type="molecule type" value="Genomic_DNA"/>
</dbReference>
<gene>
    <name evidence="1" type="ORF">NM208_g14365</name>
</gene>